<dbReference type="FunFam" id="3.40.309.10:FF:000009">
    <property type="entry name" value="Aldehyde dehydrogenase A"/>
    <property type="match status" value="1"/>
</dbReference>
<protein>
    <submittedName>
        <fullName evidence="6">Lactaldehyde dehydrogenase</fullName>
        <ecNumber evidence="6">1.2.1.22</ecNumber>
    </submittedName>
</protein>
<dbReference type="RefSeq" id="WP_217992780.1">
    <property type="nucleotide sequence ID" value="NZ_FXYH01000012.1"/>
</dbReference>
<dbReference type="InterPro" id="IPR016160">
    <property type="entry name" value="Ald_DH_CS_CYS"/>
</dbReference>
<dbReference type="EC" id="1.2.1.22" evidence="6"/>
<dbReference type="PANTHER" id="PTHR43353:SF5">
    <property type="entry name" value="SUCCINATE-SEMIALDEHYDE DEHYDROGENASE, MITOCHONDRIAL"/>
    <property type="match status" value="1"/>
</dbReference>
<dbReference type="PANTHER" id="PTHR43353">
    <property type="entry name" value="SUCCINATE-SEMIALDEHYDE DEHYDROGENASE, MITOCHONDRIAL"/>
    <property type="match status" value="1"/>
</dbReference>
<evidence type="ECO:0000256" key="2">
    <source>
        <dbReference type="ARBA" id="ARBA00023002"/>
    </source>
</evidence>
<dbReference type="InterPro" id="IPR016163">
    <property type="entry name" value="Ald_DH_C"/>
</dbReference>
<keyword evidence="2 4" id="KW-0560">Oxidoreductase</keyword>
<dbReference type="InterPro" id="IPR016161">
    <property type="entry name" value="Ald_DH/histidinol_DH"/>
</dbReference>
<dbReference type="EMBL" id="FXYH01000012">
    <property type="protein sequence ID" value="SMX45929.1"/>
    <property type="molecule type" value="Genomic_DNA"/>
</dbReference>
<feature type="domain" description="Aldehyde dehydrogenase" evidence="5">
    <location>
        <begin position="22"/>
        <end position="483"/>
    </location>
</feature>
<dbReference type="InterPro" id="IPR029510">
    <property type="entry name" value="Ald_DH_CS_GLU"/>
</dbReference>
<dbReference type="Proteomes" id="UP000220836">
    <property type="component" value="Unassembled WGS sequence"/>
</dbReference>
<proteinExistence type="inferred from homology"/>
<dbReference type="Gene3D" id="3.40.605.10">
    <property type="entry name" value="Aldehyde Dehydrogenase, Chain A, domain 1"/>
    <property type="match status" value="1"/>
</dbReference>
<keyword evidence="7" id="KW-1185">Reference proteome</keyword>
<name>A0A238KSX6_9RHOB</name>
<dbReference type="PROSITE" id="PS00070">
    <property type="entry name" value="ALDEHYDE_DEHYDR_CYS"/>
    <property type="match status" value="1"/>
</dbReference>
<accession>A0A238KSX6</accession>
<evidence type="ECO:0000259" key="5">
    <source>
        <dbReference type="Pfam" id="PF00171"/>
    </source>
</evidence>
<dbReference type="InterPro" id="IPR016162">
    <property type="entry name" value="Ald_DH_N"/>
</dbReference>
<dbReference type="Pfam" id="PF00171">
    <property type="entry name" value="Aldedh"/>
    <property type="match status" value="1"/>
</dbReference>
<reference evidence="6 7" key="1">
    <citation type="submission" date="2017-05" db="EMBL/GenBank/DDBJ databases">
        <authorList>
            <person name="Song R."/>
            <person name="Chenine A.L."/>
            <person name="Ruprecht R.M."/>
        </authorList>
    </citation>
    <scope>NUCLEOTIDE SEQUENCE [LARGE SCALE GENOMIC DNA]</scope>
    <source>
        <strain evidence="6 7">CECT 8663</strain>
    </source>
</reference>
<evidence type="ECO:0000313" key="6">
    <source>
        <dbReference type="EMBL" id="SMX45929.1"/>
    </source>
</evidence>
<gene>
    <name evidence="6" type="primary">aldA_2</name>
    <name evidence="6" type="ORF">PEV8663_03149</name>
</gene>
<evidence type="ECO:0000256" key="3">
    <source>
        <dbReference type="PROSITE-ProRule" id="PRU10007"/>
    </source>
</evidence>
<comment type="similarity">
    <text evidence="1 4">Belongs to the aldehyde dehydrogenase family.</text>
</comment>
<dbReference type="GO" id="GO:0009450">
    <property type="term" value="P:gamma-aminobutyric acid catabolic process"/>
    <property type="evidence" value="ECO:0007669"/>
    <property type="project" value="TreeGrafter"/>
</dbReference>
<organism evidence="6 7">
    <name type="scientific">Pelagimonas varians</name>
    <dbReference type="NCBI Taxonomy" id="696760"/>
    <lineage>
        <taxon>Bacteria</taxon>
        <taxon>Pseudomonadati</taxon>
        <taxon>Pseudomonadota</taxon>
        <taxon>Alphaproteobacteria</taxon>
        <taxon>Rhodobacterales</taxon>
        <taxon>Roseobacteraceae</taxon>
        <taxon>Pelagimonas</taxon>
    </lineage>
</organism>
<dbReference type="AlphaFoldDB" id="A0A238KSX6"/>
<dbReference type="GO" id="GO:0004777">
    <property type="term" value="F:succinate-semialdehyde dehydrogenase (NAD+) activity"/>
    <property type="evidence" value="ECO:0007669"/>
    <property type="project" value="TreeGrafter"/>
</dbReference>
<dbReference type="PROSITE" id="PS00687">
    <property type="entry name" value="ALDEHYDE_DEHYDR_GLU"/>
    <property type="match status" value="1"/>
</dbReference>
<evidence type="ECO:0000256" key="1">
    <source>
        <dbReference type="ARBA" id="ARBA00009986"/>
    </source>
</evidence>
<dbReference type="InterPro" id="IPR015590">
    <property type="entry name" value="Aldehyde_DH_dom"/>
</dbReference>
<evidence type="ECO:0000256" key="4">
    <source>
        <dbReference type="RuleBase" id="RU003345"/>
    </source>
</evidence>
<feature type="active site" evidence="3">
    <location>
        <position position="258"/>
    </location>
</feature>
<dbReference type="Gene3D" id="3.40.309.10">
    <property type="entry name" value="Aldehyde Dehydrogenase, Chain A, domain 2"/>
    <property type="match status" value="1"/>
</dbReference>
<sequence>MFDLNAIGKDHIDGEMFIDGVWVSNDARSVIAVENPATEEIIGTIADGSADDALAAMEAAHRAQPRWAARPAIERAALVTKLADAVIAHSETLARLVTLEQGKPLAQARGEIGAVVTFLKYAAGNARRIEGDIITSDNPNEEIHIRRHPYGVVVGLTSWNYPAALAARKLGPALVTGNTFVLLAHEITPFCGLALAQLAQEAGFPAGVFNVVTGRGRVVGQAMVESPLAGLVTMTGSTRAGREIYRAGADAIKVLRLELGGKAPFIVMQDADIDAAVKAAVTARFTNSGQICTCNERMYLHSGIADEFLAKFTASAKALTIGDPMTDVDMGPKVSGFEVEKVAEIVARGVAHGAEVLLEGGVLTEGKYAKGHWYAPTVVEVKNNVSPLIREEVFGPVATALRVDDLDEAFAYANDTDFGLSAYLFTNSLKDIARAPYALKCGEIYLNRTNGEAIQGFHTGWGQSGLGGEDGKYGFDGYLRKQTTYLNWG</sequence>
<evidence type="ECO:0000313" key="7">
    <source>
        <dbReference type="Proteomes" id="UP000220836"/>
    </source>
</evidence>
<dbReference type="FunFam" id="3.40.605.10:FF:000007">
    <property type="entry name" value="NAD/NADP-dependent betaine aldehyde dehydrogenase"/>
    <property type="match status" value="1"/>
</dbReference>
<dbReference type="InterPro" id="IPR050740">
    <property type="entry name" value="Aldehyde_DH_Superfamily"/>
</dbReference>
<dbReference type="SUPFAM" id="SSF53720">
    <property type="entry name" value="ALDH-like"/>
    <property type="match status" value="1"/>
</dbReference>
<dbReference type="GO" id="GO:0008911">
    <property type="term" value="F:lactaldehyde dehydrogenase (NAD+) activity"/>
    <property type="evidence" value="ECO:0007669"/>
    <property type="project" value="UniProtKB-EC"/>
</dbReference>